<gene>
    <name evidence="1" type="ORF">JA13_188</name>
</gene>
<dbReference type="EMBL" id="MH460460">
    <property type="protein sequence ID" value="AXG66591.1"/>
    <property type="molecule type" value="Genomic_DNA"/>
</dbReference>
<proteinExistence type="predicted"/>
<name>A0A384ZWH9_9CAUD</name>
<dbReference type="Proteomes" id="UP000263742">
    <property type="component" value="Segment"/>
</dbReference>
<reference evidence="1 2" key="1">
    <citation type="journal article" date="2018" name="Front. Microbiol.">
        <title>Jumbo Bacteriophages Are Represented Within an Increasing Diversity of Environmental Viruses Infecting the Emerging Phytopathogen, Dickeya solani.</title>
        <authorList>
            <person name="Day A.W."/>
            <person name="Ahn J."/>
            <person name="Salmond G.P.C."/>
        </authorList>
    </citation>
    <scope>NUCLEOTIDE SEQUENCE [LARGE SCALE GENOMIC DNA]</scope>
</reference>
<sequence length="78" mass="9063">MQILVSLSNAPNLAQQNWDYTFLCYVDDTARKWPADLGAYGERYMKLLKEKLKLEAVTGPFLFDGYYNGDEFFTELPK</sequence>
<evidence type="ECO:0000313" key="1">
    <source>
        <dbReference type="EMBL" id="AXG66591.1"/>
    </source>
</evidence>
<organism evidence="1 2">
    <name type="scientific">Dickeya phage vB_DsoM_JA13</name>
    <dbReference type="NCBI Taxonomy" id="2283030"/>
    <lineage>
        <taxon>Viruses</taxon>
        <taxon>Duplodnaviria</taxon>
        <taxon>Heunggongvirae</taxon>
        <taxon>Uroviricota</taxon>
        <taxon>Caudoviricetes</taxon>
        <taxon>Salmondvirus</taxon>
        <taxon>Salmondvirus JA11</taxon>
    </lineage>
</organism>
<accession>A0A384ZWH9</accession>
<protein>
    <submittedName>
        <fullName evidence="1">Uncharacterized protein</fullName>
    </submittedName>
</protein>
<evidence type="ECO:0000313" key="2">
    <source>
        <dbReference type="Proteomes" id="UP000263742"/>
    </source>
</evidence>